<sequence>MRVKSTWHKTQVKTIDDIAGALAFNSWRITKNHLEDLINEAFVIEKVQVFDVISEYLYFLIQCIDRLVFDKLDAKQRQVLIVKLTKQSADYFHENKQERISSGEHWKDFIQIYNARSQEYANYEFTNGEPNYHFLRYFAEKIQKAMTHSDSKWIVQQIIEIQAPKAFKSIKKSVKDLVAVEKIISKAEQIKNKENKIPRSKRKSTRSDLQ</sequence>
<proteinExistence type="predicted"/>
<evidence type="ECO:0000313" key="2">
    <source>
        <dbReference type="EMBL" id="QKQ24503.1"/>
    </source>
</evidence>
<reference evidence="2 3" key="1">
    <citation type="submission" date="2020-05" db="EMBL/GenBank/DDBJ databases">
        <title>Horizontal transmission and recombination maintain forever young bacterial symbiont genomes.</title>
        <authorList>
            <person name="Russell S.L."/>
            <person name="Pepper-Tunick E."/>
            <person name="Svedberg J."/>
            <person name="Byrne A."/>
            <person name="Ruelas Castillo J."/>
            <person name="Vollmers C."/>
            <person name="Beinart R.A."/>
            <person name="Corbett-Detig R."/>
        </authorList>
    </citation>
    <scope>NUCLEOTIDE SEQUENCE [LARGE SCALE GENOMIC DNA]</scope>
    <source>
        <strain evidence="2">JDF_Ridge</strain>
    </source>
</reference>
<evidence type="ECO:0000313" key="3">
    <source>
        <dbReference type="Proteomes" id="UP000509429"/>
    </source>
</evidence>
<dbReference type="EMBL" id="CP054490">
    <property type="protein sequence ID" value="QKQ24503.1"/>
    <property type="molecule type" value="Genomic_DNA"/>
</dbReference>
<protein>
    <submittedName>
        <fullName evidence="2">Uncharacterized protein</fullName>
    </submittedName>
</protein>
<name>A0A6N0HQ78_9GAMM</name>
<evidence type="ECO:0000256" key="1">
    <source>
        <dbReference type="SAM" id="MobiDB-lite"/>
    </source>
</evidence>
<dbReference type="AlphaFoldDB" id="A0A6N0HQ78"/>
<dbReference type="RefSeq" id="WP_174605940.1">
    <property type="nucleotide sequence ID" value="NZ_CP054490.1"/>
</dbReference>
<keyword evidence="3" id="KW-1185">Reference proteome</keyword>
<accession>A0A6N0HQ78</accession>
<gene>
    <name evidence="2" type="ORF">HUE58_05175</name>
</gene>
<dbReference type="Proteomes" id="UP000509429">
    <property type="component" value="Chromosome"/>
</dbReference>
<dbReference type="KEGG" id="reo:HUE58_05175"/>
<feature type="region of interest" description="Disordered" evidence="1">
    <location>
        <begin position="191"/>
        <end position="210"/>
    </location>
</feature>
<organism evidence="2 3">
    <name type="scientific">Candidatus Ruthia endofausta</name>
    <dbReference type="NCBI Taxonomy" id="2738852"/>
    <lineage>
        <taxon>Bacteria</taxon>
        <taxon>Pseudomonadati</taxon>
        <taxon>Pseudomonadota</taxon>
        <taxon>Gammaproteobacteria</taxon>
        <taxon>Candidatus Pseudothioglobaceae</taxon>
        <taxon>Candidatus Ruthturnera</taxon>
    </lineage>
</organism>